<accession>A0A5S3X272</accession>
<dbReference type="OrthoDB" id="9806302at2"/>
<evidence type="ECO:0000256" key="7">
    <source>
        <dbReference type="ARBA" id="ARBA00023065"/>
    </source>
</evidence>
<evidence type="ECO:0000313" key="12">
    <source>
        <dbReference type="Proteomes" id="UP000306719"/>
    </source>
</evidence>
<proteinExistence type="predicted"/>
<dbReference type="InterPro" id="IPR050222">
    <property type="entry name" value="MATE_MdtK"/>
</dbReference>
<dbReference type="NCBIfam" id="TIGR00797">
    <property type="entry name" value="matE"/>
    <property type="match status" value="1"/>
</dbReference>
<dbReference type="EMBL" id="PNCJ01000012">
    <property type="protein sequence ID" value="TMP38031.1"/>
    <property type="molecule type" value="Genomic_DNA"/>
</dbReference>
<keyword evidence="7" id="KW-0406">Ion transport</keyword>
<dbReference type="GO" id="GO:0005886">
    <property type="term" value="C:plasma membrane"/>
    <property type="evidence" value="ECO:0007669"/>
    <property type="project" value="UniProtKB-SubCell"/>
</dbReference>
<feature type="transmembrane region" description="Helical" evidence="10">
    <location>
        <begin position="236"/>
        <end position="263"/>
    </location>
</feature>
<evidence type="ECO:0000256" key="1">
    <source>
        <dbReference type="ARBA" id="ARBA00004429"/>
    </source>
</evidence>
<feature type="transmembrane region" description="Helical" evidence="10">
    <location>
        <begin position="12"/>
        <end position="33"/>
    </location>
</feature>
<feature type="transmembrane region" description="Helical" evidence="10">
    <location>
        <begin position="283"/>
        <end position="305"/>
    </location>
</feature>
<dbReference type="GO" id="GO:0006811">
    <property type="term" value="P:monoatomic ion transport"/>
    <property type="evidence" value="ECO:0007669"/>
    <property type="project" value="UniProtKB-KW"/>
</dbReference>
<protein>
    <recommendedName>
        <fullName evidence="9">Multidrug-efflux transporter</fullName>
    </recommendedName>
</protein>
<feature type="transmembrane region" description="Helical" evidence="10">
    <location>
        <begin position="416"/>
        <end position="435"/>
    </location>
</feature>
<evidence type="ECO:0000256" key="2">
    <source>
        <dbReference type="ARBA" id="ARBA00022448"/>
    </source>
</evidence>
<dbReference type="Pfam" id="PF01554">
    <property type="entry name" value="MatE"/>
    <property type="match status" value="2"/>
</dbReference>
<evidence type="ECO:0000256" key="4">
    <source>
        <dbReference type="ARBA" id="ARBA00022475"/>
    </source>
</evidence>
<keyword evidence="4" id="KW-1003">Cell membrane</keyword>
<evidence type="ECO:0000256" key="5">
    <source>
        <dbReference type="ARBA" id="ARBA00022692"/>
    </source>
</evidence>
<keyword evidence="8 10" id="KW-0472">Membrane</keyword>
<feature type="transmembrane region" description="Helical" evidence="10">
    <location>
        <begin position="162"/>
        <end position="181"/>
    </location>
</feature>
<feature type="transmembrane region" description="Helical" evidence="10">
    <location>
        <begin position="187"/>
        <end position="215"/>
    </location>
</feature>
<reference evidence="11 12" key="1">
    <citation type="submission" date="2018-01" db="EMBL/GenBank/DDBJ databases">
        <authorList>
            <person name="Paulsen S."/>
            <person name="Gram L.K."/>
        </authorList>
    </citation>
    <scope>NUCLEOTIDE SEQUENCE [LARGE SCALE GENOMIC DNA]</scope>
    <source>
        <strain evidence="11 12">S2599</strain>
    </source>
</reference>
<dbReference type="GO" id="GO:0042910">
    <property type="term" value="F:xenobiotic transmembrane transporter activity"/>
    <property type="evidence" value="ECO:0007669"/>
    <property type="project" value="InterPro"/>
</dbReference>
<dbReference type="InterPro" id="IPR048279">
    <property type="entry name" value="MdtK-like"/>
</dbReference>
<reference evidence="12" key="2">
    <citation type="submission" date="2019-06" db="EMBL/GenBank/DDBJ databases">
        <title>Co-occurence of chitin degradation, pigmentation and bioactivity in marine Pseudoalteromonas.</title>
        <authorList>
            <person name="Sonnenschein E.C."/>
            <person name="Bech P.K."/>
        </authorList>
    </citation>
    <scope>NUCLEOTIDE SEQUENCE [LARGE SCALE GENOMIC DNA]</scope>
    <source>
        <strain evidence="12">S2599</strain>
    </source>
</reference>
<organism evidence="11 12">
    <name type="scientific">Pseudoalteromonas rubra</name>
    <dbReference type="NCBI Taxonomy" id="43658"/>
    <lineage>
        <taxon>Bacteria</taxon>
        <taxon>Pseudomonadati</taxon>
        <taxon>Pseudomonadota</taxon>
        <taxon>Gammaproteobacteria</taxon>
        <taxon>Alteromonadales</taxon>
        <taxon>Pseudoalteromonadaceae</taxon>
        <taxon>Pseudoalteromonas</taxon>
    </lineage>
</organism>
<dbReference type="CDD" id="cd13141">
    <property type="entry name" value="MATE_like_13"/>
    <property type="match status" value="1"/>
</dbReference>
<feature type="transmembrane region" description="Helical" evidence="10">
    <location>
        <begin position="89"/>
        <end position="112"/>
    </location>
</feature>
<name>A0A5S3X272_9GAMM</name>
<sequence length="461" mass="49826">MKDLTQGKILTHLIAMAVPMAVGMFIQTLYFLVDLYFVGALGAHALAGVSNAGSVFFFIMALTQVLNIGCGTLVAHAVGRKDRVQANTLFHQSMLIAAICSVLLIVLGYAFGHVFFEFMTPDAMTRQAAVDYFYWFLPALVLQFGLTVMAAALRGAGVVKPVMLISVVAVVLNIILSPVLISGWGSGVALGVSGAGLASSLSAIFAMVMTVGYFVRKVDYLTMPAKTLVPERQVMLKVINLGLPSGGEFLLTFMYMSVIYWALSQFAASAQAGFGLGVRIMQVLFLPVMAVAFAAPAIAAQNYAAGKYDRVQETHRYTNLLTCTLMAILTLVCLINSSWFFTPFSDEPHVILVAATFLGYVCLNFVPAGFTFAASGMFQALGNTWPALYSTASRLVLFAVPVIWLAGQSDFEIEQIWVFSVATVYCQAMISYLLLRREMNKKLVHTGEEPMSSPVSNSTGV</sequence>
<dbReference type="PANTHER" id="PTHR43298">
    <property type="entry name" value="MULTIDRUG RESISTANCE PROTEIN NORM-RELATED"/>
    <property type="match status" value="1"/>
</dbReference>
<dbReference type="InterPro" id="IPR002528">
    <property type="entry name" value="MATE_fam"/>
</dbReference>
<evidence type="ECO:0000256" key="6">
    <source>
        <dbReference type="ARBA" id="ARBA00022989"/>
    </source>
</evidence>
<feature type="transmembrane region" description="Helical" evidence="10">
    <location>
        <begin position="386"/>
        <end position="404"/>
    </location>
</feature>
<evidence type="ECO:0000313" key="11">
    <source>
        <dbReference type="EMBL" id="TMP38031.1"/>
    </source>
</evidence>
<evidence type="ECO:0000256" key="9">
    <source>
        <dbReference type="ARBA" id="ARBA00031636"/>
    </source>
</evidence>
<dbReference type="AlphaFoldDB" id="A0A5S3X272"/>
<dbReference type="RefSeq" id="WP_138544491.1">
    <property type="nucleotide sequence ID" value="NZ_PNCJ01000012.1"/>
</dbReference>
<dbReference type="GO" id="GO:0015297">
    <property type="term" value="F:antiporter activity"/>
    <property type="evidence" value="ECO:0007669"/>
    <property type="project" value="UniProtKB-KW"/>
</dbReference>
<evidence type="ECO:0000256" key="8">
    <source>
        <dbReference type="ARBA" id="ARBA00023136"/>
    </source>
</evidence>
<comment type="subcellular location">
    <subcellularLocation>
        <location evidence="1">Cell inner membrane</location>
        <topology evidence="1">Multi-pass membrane protein</topology>
    </subcellularLocation>
</comment>
<feature type="transmembrane region" description="Helical" evidence="10">
    <location>
        <begin position="351"/>
        <end position="374"/>
    </location>
</feature>
<feature type="transmembrane region" description="Helical" evidence="10">
    <location>
        <begin position="53"/>
        <end position="77"/>
    </location>
</feature>
<dbReference type="Proteomes" id="UP000306719">
    <property type="component" value="Unassembled WGS sequence"/>
</dbReference>
<keyword evidence="2" id="KW-0813">Transport</keyword>
<keyword evidence="5 10" id="KW-0812">Transmembrane</keyword>
<feature type="transmembrane region" description="Helical" evidence="10">
    <location>
        <begin position="317"/>
        <end position="339"/>
    </location>
</feature>
<dbReference type="PANTHER" id="PTHR43298:SF2">
    <property type="entry name" value="FMN_FAD EXPORTER YEEO-RELATED"/>
    <property type="match status" value="1"/>
</dbReference>
<evidence type="ECO:0000256" key="10">
    <source>
        <dbReference type="SAM" id="Phobius"/>
    </source>
</evidence>
<dbReference type="PIRSF" id="PIRSF006603">
    <property type="entry name" value="DinF"/>
    <property type="match status" value="1"/>
</dbReference>
<keyword evidence="3" id="KW-0050">Antiport</keyword>
<comment type="caution">
    <text evidence="11">The sequence shown here is derived from an EMBL/GenBank/DDBJ whole genome shotgun (WGS) entry which is preliminary data.</text>
</comment>
<gene>
    <name evidence="11" type="ORF">CWB98_08730</name>
</gene>
<evidence type="ECO:0000256" key="3">
    <source>
        <dbReference type="ARBA" id="ARBA00022449"/>
    </source>
</evidence>
<keyword evidence="6 10" id="KW-1133">Transmembrane helix</keyword>
<feature type="transmembrane region" description="Helical" evidence="10">
    <location>
        <begin position="132"/>
        <end position="153"/>
    </location>
</feature>